<dbReference type="InterPro" id="IPR016162">
    <property type="entry name" value="Ald_DH_N"/>
</dbReference>
<evidence type="ECO:0000256" key="1">
    <source>
        <dbReference type="ARBA" id="ARBA00009986"/>
    </source>
</evidence>
<evidence type="ECO:0000256" key="2">
    <source>
        <dbReference type="ARBA" id="ARBA00023002"/>
    </source>
</evidence>
<protein>
    <recommendedName>
        <fullName evidence="4">Aldehyde dehydrogenase</fullName>
    </recommendedName>
</protein>
<dbReference type="CDD" id="cd07133">
    <property type="entry name" value="ALDH_CALDH_CalB"/>
    <property type="match status" value="1"/>
</dbReference>
<dbReference type="PIRSF" id="PIRSF036492">
    <property type="entry name" value="ALDH"/>
    <property type="match status" value="1"/>
</dbReference>
<dbReference type="GO" id="GO:0004029">
    <property type="term" value="F:aldehyde dehydrogenase (NAD+) activity"/>
    <property type="evidence" value="ECO:0007669"/>
    <property type="project" value="TreeGrafter"/>
</dbReference>
<keyword evidence="2 4" id="KW-0560">Oxidoreductase</keyword>
<dbReference type="Gene3D" id="3.40.309.10">
    <property type="entry name" value="Aldehyde Dehydrogenase, Chain A, domain 2"/>
    <property type="match status" value="1"/>
</dbReference>
<evidence type="ECO:0000256" key="3">
    <source>
        <dbReference type="ARBA" id="ARBA00023027"/>
    </source>
</evidence>
<evidence type="ECO:0000256" key="4">
    <source>
        <dbReference type="PIRNR" id="PIRNR036492"/>
    </source>
</evidence>
<organism evidence="6">
    <name type="scientific">Faucicola osloensis</name>
    <name type="common">Moraxella osloensis</name>
    <dbReference type="NCBI Taxonomy" id="34062"/>
    <lineage>
        <taxon>Bacteria</taxon>
        <taxon>Pseudomonadati</taxon>
        <taxon>Pseudomonadota</taxon>
        <taxon>Gammaproteobacteria</taxon>
        <taxon>Moraxellales</taxon>
        <taxon>Moraxellaceae</taxon>
        <taxon>Faucicola</taxon>
    </lineage>
</organism>
<dbReference type="GO" id="GO:0005737">
    <property type="term" value="C:cytoplasm"/>
    <property type="evidence" value="ECO:0007669"/>
    <property type="project" value="TreeGrafter"/>
</dbReference>
<dbReference type="AlphaFoldDB" id="A0A2D2E9C9"/>
<dbReference type="PANTHER" id="PTHR43570">
    <property type="entry name" value="ALDEHYDE DEHYDROGENASE"/>
    <property type="match status" value="1"/>
</dbReference>
<sequence>MTPQDNSDATNSDATINTMQQQFDIMRTASRQDQHVDWSIRSARLKKLEQLVMDNQSEIITAIHADFGQRPAAETTMLELFPTLEAIRYTQKHGKAWSAKQPVKTGIWFLPARSYIQPQPLGLVGIIAPWNYPLYLVIAPLAAALVAGNRAMLKVSEASPNFEQWLANALPKYFAADEVTLITGGIEVAQAFSQLPFDHLFFTGSTAVGKHIMKAAAQNLTPVTLELGGKSPVVVTPSADLAKTVNRVWTGKTMNAGQTCIAPDYVLMQADKKPAFIEQSTAWLDAHYPNLANNPDYSFIINPKQASRVQGYLDEAKQRGATLIPLTDYEVNIETGFFPPMIVTDLPSDAKLLTEEIFAPVLPLVSYQDLTQAVAYVNERDRPLALYVFGEDKADTDYVLAHTVSGGACINETIFHIAQQNLPFGGVGASGMGRYHGKYSFDTFSHPKAVFKQSHLNFAHLLQPPYGKTFWNMMKVILKA</sequence>
<dbReference type="PANTHER" id="PTHR43570:SF20">
    <property type="entry name" value="ALDEHYDE DEHYDROGENASE ALDX-RELATED"/>
    <property type="match status" value="1"/>
</dbReference>
<dbReference type="FunFam" id="3.40.605.10:FF:000004">
    <property type="entry name" value="Aldehyde dehydrogenase"/>
    <property type="match status" value="1"/>
</dbReference>
<proteinExistence type="inferred from homology"/>
<evidence type="ECO:0000313" key="6">
    <source>
        <dbReference type="EMBL" id="ATQ83956.1"/>
    </source>
</evidence>
<gene>
    <name evidence="6" type="ORF">YHS_09030</name>
</gene>
<dbReference type="InterPro" id="IPR012394">
    <property type="entry name" value="Aldehyde_DH_NAD(P)"/>
</dbReference>
<name>A0A2D2E9C9_FAUOS</name>
<dbReference type="EMBL" id="CP024176">
    <property type="protein sequence ID" value="ATQ83956.1"/>
    <property type="molecule type" value="Genomic_DNA"/>
</dbReference>
<keyword evidence="3" id="KW-0520">NAD</keyword>
<dbReference type="PROSITE" id="PS00687">
    <property type="entry name" value="ALDEHYDE_DEHYDR_GLU"/>
    <property type="match status" value="1"/>
</dbReference>
<evidence type="ECO:0000256" key="5">
    <source>
        <dbReference type="RuleBase" id="RU003345"/>
    </source>
</evidence>
<reference evidence="6" key="1">
    <citation type="submission" date="2017-11" db="EMBL/GenBank/DDBJ databases">
        <title>Complete Genome Sequence from Moraxella oslensis YHS isolated from human skin.</title>
        <authorList>
            <person name="Lee K."/>
            <person name="Lim J.Y."/>
            <person name="Hwang I."/>
        </authorList>
    </citation>
    <scope>NUCLEOTIDE SEQUENCE</scope>
    <source>
        <strain evidence="6">YHS</strain>
    </source>
</reference>
<accession>A0A2D2E9C9</accession>
<dbReference type="InterPro" id="IPR015590">
    <property type="entry name" value="Aldehyde_DH_dom"/>
</dbReference>
<dbReference type="GO" id="GO:0006081">
    <property type="term" value="P:aldehyde metabolic process"/>
    <property type="evidence" value="ECO:0007669"/>
    <property type="project" value="InterPro"/>
</dbReference>
<dbReference type="Pfam" id="PF00171">
    <property type="entry name" value="Aldedh"/>
    <property type="match status" value="1"/>
</dbReference>
<dbReference type="Gene3D" id="3.40.605.10">
    <property type="entry name" value="Aldehyde Dehydrogenase, Chain A, domain 1"/>
    <property type="match status" value="1"/>
</dbReference>
<dbReference type="InterPro" id="IPR029510">
    <property type="entry name" value="Ald_DH_CS_GLU"/>
</dbReference>
<dbReference type="SUPFAM" id="SSF53720">
    <property type="entry name" value="ALDH-like"/>
    <property type="match status" value="1"/>
</dbReference>
<dbReference type="InterPro" id="IPR016163">
    <property type="entry name" value="Ald_DH_C"/>
</dbReference>
<comment type="similarity">
    <text evidence="1 4 5">Belongs to the aldehyde dehydrogenase family.</text>
</comment>
<dbReference type="InterPro" id="IPR016161">
    <property type="entry name" value="Ald_DH/histidinol_DH"/>
</dbReference>